<dbReference type="GeneID" id="64825104"/>
<dbReference type="Proteomes" id="UP000011659">
    <property type="component" value="Unassembled WGS sequence"/>
</dbReference>
<protein>
    <submittedName>
        <fullName evidence="1">Uncharacterized protein</fullName>
    </submittedName>
</protein>
<dbReference type="Pfam" id="PF24461">
    <property type="entry name" value="DUF7576"/>
    <property type="match status" value="1"/>
</dbReference>
<keyword evidence="2" id="KW-0614">Plasmid</keyword>
<organism evidence="1 3">
    <name type="scientific">Haloarcula marismortui ATCC 33800</name>
    <dbReference type="NCBI Taxonomy" id="662476"/>
    <lineage>
        <taxon>Archaea</taxon>
        <taxon>Methanobacteriati</taxon>
        <taxon>Methanobacteriota</taxon>
        <taxon>Stenosarchaea group</taxon>
        <taxon>Halobacteria</taxon>
        <taxon>Halobacteriales</taxon>
        <taxon>Haloarculaceae</taxon>
        <taxon>Haloarcula</taxon>
    </lineage>
</organism>
<gene>
    <name evidence="1" type="ORF">C436_20263</name>
    <name evidence="2" type="ORF">KDQ40_19070</name>
</gene>
<evidence type="ECO:0000313" key="4">
    <source>
        <dbReference type="Proteomes" id="UP000682967"/>
    </source>
</evidence>
<evidence type="ECO:0000313" key="3">
    <source>
        <dbReference type="Proteomes" id="UP000011659"/>
    </source>
</evidence>
<reference evidence="1 3" key="1">
    <citation type="journal article" date="2014" name="PLoS Genet.">
        <title>Phylogenetically driven sequencing of extremely halophilic archaea reveals strategies for static and dynamic osmo-response.</title>
        <authorList>
            <person name="Becker E.A."/>
            <person name="Seitzer P.M."/>
            <person name="Tritt A."/>
            <person name="Larsen D."/>
            <person name="Krusor M."/>
            <person name="Yao A.I."/>
            <person name="Wu D."/>
            <person name="Madern D."/>
            <person name="Eisen J.A."/>
            <person name="Darling A.E."/>
            <person name="Facciotti M.T."/>
        </authorList>
    </citation>
    <scope>NUCLEOTIDE SEQUENCE [LARGE SCALE GENOMIC DNA]</scope>
    <source>
        <strain evidence="1 3">ATCC 33800</strain>
    </source>
</reference>
<evidence type="ECO:0000313" key="2">
    <source>
        <dbReference type="EMBL" id="QUJ74064.1"/>
    </source>
</evidence>
<name>M0JI27_9EURY</name>
<proteinExistence type="predicted"/>
<accession>M0JI27</accession>
<dbReference type="EMBL" id="AOLR01000056">
    <property type="protein sequence ID" value="EMA08782.1"/>
    <property type="molecule type" value="Genomic_DNA"/>
</dbReference>
<evidence type="ECO:0000313" key="1">
    <source>
        <dbReference type="EMBL" id="EMA08782.1"/>
    </source>
</evidence>
<dbReference type="RefSeq" id="WP_004966675.1">
    <property type="nucleotide sequence ID" value="NZ_AOLR01000056.1"/>
</dbReference>
<dbReference type="AlphaFoldDB" id="M0JI27"/>
<dbReference type="InterPro" id="IPR055998">
    <property type="entry name" value="DUF7576"/>
</dbReference>
<dbReference type="KEGG" id="hsin:KDQ40_19070"/>
<keyword evidence="3" id="KW-1185">Reference proteome</keyword>
<geneLocation type="plasmid" evidence="2 4">
    <name>pHsi540</name>
</geneLocation>
<reference evidence="2" key="2">
    <citation type="submission" date="2021-04" db="EMBL/GenBank/DDBJ databases">
        <title>Complete Genome sequence and Methylome Analysis of the Haloarchaeon Haloarcula sinaiiensis.</title>
        <authorList>
            <person name="Fomenkov A."/>
            <person name="DasSarma P."/>
            <person name="DasSarma S."/>
            <person name="Roberts R.J."/>
        </authorList>
    </citation>
    <scope>NUCLEOTIDE SEQUENCE</scope>
    <source>
        <strain evidence="2">ATCC 33800</strain>
        <plasmid evidence="2">pHsi540</plasmid>
    </source>
</reference>
<dbReference type="Proteomes" id="UP000682967">
    <property type="component" value="Plasmid pHsi540"/>
</dbReference>
<dbReference type="EMBL" id="CP073368">
    <property type="protein sequence ID" value="QUJ74064.1"/>
    <property type="molecule type" value="Genomic_DNA"/>
</dbReference>
<sequence>MTTHLTKRCDTNDEIIISDIMNAQNTQKYCSQQSADIANADQARRAVPESVESQSIRVVVSSIATRHCDHCGTPIDENVRYRNVTTRDSAGNVTEYAFCGVDCKTARFPRLG</sequence>